<feature type="region of interest" description="Disordered" evidence="1">
    <location>
        <begin position="1"/>
        <end position="22"/>
    </location>
</feature>
<reference evidence="3" key="1">
    <citation type="submission" date="2019-02" db="EMBL/GenBank/DDBJ databases">
        <authorList>
            <consortium name="Genoscope - CEA"/>
            <person name="William W."/>
        </authorList>
    </citation>
    <scope>NUCLEOTIDE SEQUENCE [LARGE SCALE GENOMIC DNA]</scope>
    <source>
        <strain evidence="3">YSy11</strain>
    </source>
</reference>
<dbReference type="EMBL" id="LR215729">
    <property type="protein sequence ID" value="VEV95715.1"/>
    <property type="molecule type" value="Genomic_DNA"/>
</dbReference>
<evidence type="ECO:0000256" key="1">
    <source>
        <dbReference type="SAM" id="MobiDB-lite"/>
    </source>
</evidence>
<keyword evidence="2" id="KW-1133">Transmembrane helix</keyword>
<keyword evidence="2" id="KW-0472">Membrane</keyword>
<evidence type="ECO:0000313" key="3">
    <source>
        <dbReference type="EMBL" id="VEV95715.1"/>
    </source>
</evidence>
<sequence>MAEQPHNPQLDSRPGLHTSGTSSSLILWRTPVDTNFDNLRAERLHAEPDFERYQPKSGNNFAGLWKQIALGIVVGFTTLSVLGFLASMLWMKLALGALQFQIPS</sequence>
<gene>
    <name evidence="3" type="ORF">PMYSY11_0668</name>
</gene>
<keyword evidence="2" id="KW-0812">Transmembrane</keyword>
<organism evidence="3">
    <name type="scientific">Pseudomonas marincola</name>
    <dbReference type="NCBI Taxonomy" id="437900"/>
    <lineage>
        <taxon>Bacteria</taxon>
        <taxon>Pseudomonadati</taxon>
        <taxon>Pseudomonadota</taxon>
        <taxon>Gammaproteobacteria</taxon>
        <taxon>Pseudomonadales</taxon>
        <taxon>Pseudomonadaceae</taxon>
        <taxon>Pseudomonas</taxon>
    </lineage>
</organism>
<feature type="compositionally biased region" description="Polar residues" evidence="1">
    <location>
        <begin position="1"/>
        <end position="10"/>
    </location>
</feature>
<evidence type="ECO:0000256" key="2">
    <source>
        <dbReference type="SAM" id="Phobius"/>
    </source>
</evidence>
<feature type="transmembrane region" description="Helical" evidence="2">
    <location>
        <begin position="68"/>
        <end position="91"/>
    </location>
</feature>
<dbReference type="AlphaFoldDB" id="A0A653DZA9"/>
<proteinExistence type="predicted"/>
<name>A0A653DZA9_9PSED</name>
<protein>
    <submittedName>
        <fullName evidence="3">Uncharacterized protein</fullName>
    </submittedName>
</protein>
<accession>A0A653DZA9</accession>